<name>A0ACC3C396_PYRYE</name>
<organism evidence="1 2">
    <name type="scientific">Pyropia yezoensis</name>
    <name type="common">Susabi-nori</name>
    <name type="synonym">Porphyra yezoensis</name>
    <dbReference type="NCBI Taxonomy" id="2788"/>
    <lineage>
        <taxon>Eukaryota</taxon>
        <taxon>Rhodophyta</taxon>
        <taxon>Bangiophyceae</taxon>
        <taxon>Bangiales</taxon>
        <taxon>Bangiaceae</taxon>
        <taxon>Pyropia</taxon>
    </lineage>
</organism>
<gene>
    <name evidence="1" type="ORF">I4F81_007125</name>
</gene>
<dbReference type="EMBL" id="CM020619">
    <property type="protein sequence ID" value="KAK1864580.1"/>
    <property type="molecule type" value="Genomic_DNA"/>
</dbReference>
<evidence type="ECO:0000313" key="2">
    <source>
        <dbReference type="Proteomes" id="UP000798662"/>
    </source>
</evidence>
<accession>A0ACC3C396</accession>
<sequence>MAKDDGEGDSSAPGSTHPLSGAAGDSAPAAATAAAGTAAAATSALAPFVPSTSAVADGAKDKPALRGRNFSLDTFDPAALAAAGVNASACVKVEVEARDTLFCAFVDYAAATAVDATTSLWLQPGLWRENEMADPGWDVVDPIDGKTPLEKGDELEFEPLYSAGPGVVRLPTPDGSVVWAAVGVNRHIPPGPPQRVLCLYSPISESASGTTVVGGAEAAEPTTADDEVGTSAASKGESPAAVARARLSALITTVLKWRRDTEAAKAKVNTYRLYRFQLMDDLNGRWRSQGIHLTRRVETVILDVAIRDRLLNDARAFDTTAALRWYTRHGLPYRRCYLLYGPPGTGKSSFVRVLAGELKRSISFLQCSQNKMSDQILADAFRDCPPRTILVLEDLDCLFTTAAGGVGARESRQSVSVSLSGLLNSLDGLVSGTKGRITVLSSNHPQLLDSALVRSGRVDMCAEFAIPTRADVATLFASFYPDEEGMADKFADAVFAAAHTPVDRTMATLQQLFIKHRAAPASAVMADVEAFMESRQSEPGTANGVAAGVYV</sequence>
<proteinExistence type="predicted"/>
<protein>
    <submittedName>
        <fullName evidence="1">Uncharacterized protein</fullName>
    </submittedName>
</protein>
<dbReference type="Proteomes" id="UP000798662">
    <property type="component" value="Chromosome 2"/>
</dbReference>
<reference evidence="1" key="1">
    <citation type="submission" date="2019-11" db="EMBL/GenBank/DDBJ databases">
        <title>Nori genome reveals adaptations in red seaweeds to the harsh intertidal environment.</title>
        <authorList>
            <person name="Wang D."/>
            <person name="Mao Y."/>
        </authorList>
    </citation>
    <scope>NUCLEOTIDE SEQUENCE</scope>
    <source>
        <tissue evidence="1">Gametophyte</tissue>
    </source>
</reference>
<comment type="caution">
    <text evidence="1">The sequence shown here is derived from an EMBL/GenBank/DDBJ whole genome shotgun (WGS) entry which is preliminary data.</text>
</comment>
<keyword evidence="2" id="KW-1185">Reference proteome</keyword>
<evidence type="ECO:0000313" key="1">
    <source>
        <dbReference type="EMBL" id="KAK1864580.1"/>
    </source>
</evidence>